<reference evidence="2" key="1">
    <citation type="submission" date="2022-10" db="EMBL/GenBank/DDBJ databases">
        <title>Genome assembly of Pristionchus species.</title>
        <authorList>
            <person name="Yoshida K."/>
            <person name="Sommer R.J."/>
        </authorList>
    </citation>
    <scope>NUCLEOTIDE SEQUENCE [LARGE SCALE GENOMIC DNA]</scope>
    <source>
        <strain evidence="2">RS5460</strain>
    </source>
</reference>
<feature type="non-terminal residue" evidence="1">
    <location>
        <position position="1"/>
    </location>
</feature>
<feature type="non-terminal residue" evidence="1">
    <location>
        <position position="101"/>
    </location>
</feature>
<dbReference type="Proteomes" id="UP001328107">
    <property type="component" value="Unassembled WGS sequence"/>
</dbReference>
<protein>
    <submittedName>
        <fullName evidence="1">Uncharacterized protein</fullName>
    </submittedName>
</protein>
<name>A0AAN5IBB2_9BILA</name>
<gene>
    <name evidence="1" type="ORF">PMAYCL1PPCAC_28110</name>
</gene>
<accession>A0AAN5IBB2</accession>
<evidence type="ECO:0000313" key="2">
    <source>
        <dbReference type="Proteomes" id="UP001328107"/>
    </source>
</evidence>
<comment type="caution">
    <text evidence="1">The sequence shown here is derived from an EMBL/GenBank/DDBJ whole genome shotgun (WGS) entry which is preliminary data.</text>
</comment>
<dbReference type="AlphaFoldDB" id="A0AAN5IBB2"/>
<keyword evidence="2" id="KW-1185">Reference proteome</keyword>
<evidence type="ECO:0000313" key="1">
    <source>
        <dbReference type="EMBL" id="GMR57915.1"/>
    </source>
</evidence>
<sequence>RKAYDTAIRWVVPTQASIDFAREILDEHFFPCLEKIKNPDLSKQELYREMRVILFSVRGAAFSLPEFDSPIVRVYKNPTFIEVHPVVVKPAGTPELTSPSG</sequence>
<dbReference type="EMBL" id="BTRK01000006">
    <property type="protein sequence ID" value="GMR57915.1"/>
    <property type="molecule type" value="Genomic_DNA"/>
</dbReference>
<proteinExistence type="predicted"/>
<organism evidence="1 2">
    <name type="scientific">Pristionchus mayeri</name>
    <dbReference type="NCBI Taxonomy" id="1317129"/>
    <lineage>
        <taxon>Eukaryota</taxon>
        <taxon>Metazoa</taxon>
        <taxon>Ecdysozoa</taxon>
        <taxon>Nematoda</taxon>
        <taxon>Chromadorea</taxon>
        <taxon>Rhabditida</taxon>
        <taxon>Rhabditina</taxon>
        <taxon>Diplogasteromorpha</taxon>
        <taxon>Diplogasteroidea</taxon>
        <taxon>Neodiplogasteridae</taxon>
        <taxon>Pristionchus</taxon>
    </lineage>
</organism>